<dbReference type="SUPFAM" id="SSF46565">
    <property type="entry name" value="Chaperone J-domain"/>
    <property type="match status" value="1"/>
</dbReference>
<evidence type="ECO:0000256" key="6">
    <source>
        <dbReference type="HAMAP-Rule" id="MF_01152"/>
    </source>
</evidence>
<keyword evidence="3 6" id="KW-0863">Zinc-finger</keyword>
<dbReference type="GO" id="GO:0042026">
    <property type="term" value="P:protein refolding"/>
    <property type="evidence" value="ECO:0007669"/>
    <property type="project" value="TreeGrafter"/>
</dbReference>
<keyword evidence="2 6" id="KW-0677">Repeat</keyword>
<keyword evidence="6" id="KW-0235">DNA replication</keyword>
<feature type="domain" description="J" evidence="8">
    <location>
        <begin position="4"/>
        <end position="66"/>
    </location>
</feature>
<dbReference type="Gene3D" id="1.10.287.110">
    <property type="entry name" value="DnaJ domain"/>
    <property type="match status" value="1"/>
</dbReference>
<dbReference type="EMBL" id="MGDX01000024">
    <property type="protein sequence ID" value="OGL70798.1"/>
    <property type="molecule type" value="Genomic_DNA"/>
</dbReference>
<dbReference type="GO" id="GO:0051082">
    <property type="term" value="F:unfolded protein binding"/>
    <property type="evidence" value="ECO:0007669"/>
    <property type="project" value="UniProtKB-UniRule"/>
</dbReference>
<evidence type="ECO:0000256" key="1">
    <source>
        <dbReference type="ARBA" id="ARBA00022723"/>
    </source>
</evidence>
<feature type="repeat" description="CXXCXGXG motif" evidence="6">
    <location>
        <begin position="163"/>
        <end position="170"/>
    </location>
</feature>
<feature type="domain" description="CR-type" evidence="9">
    <location>
        <begin position="134"/>
        <end position="215"/>
    </location>
</feature>
<evidence type="ECO:0000256" key="7">
    <source>
        <dbReference type="PROSITE-ProRule" id="PRU00546"/>
    </source>
</evidence>
<dbReference type="InterPro" id="IPR008971">
    <property type="entry name" value="HSP40/DnaJ_pept-bd"/>
</dbReference>
<dbReference type="SMART" id="SM00271">
    <property type="entry name" value="DnaJ"/>
    <property type="match status" value="1"/>
</dbReference>
<dbReference type="Gene3D" id="2.60.260.20">
    <property type="entry name" value="Urease metallochaperone UreE, N-terminal domain"/>
    <property type="match status" value="2"/>
</dbReference>
<feature type="binding site" evidence="6">
    <location>
        <position position="150"/>
    </location>
    <ligand>
        <name>Zn(2+)</name>
        <dbReference type="ChEBI" id="CHEBI:29105"/>
        <label>1</label>
    </ligand>
</feature>
<dbReference type="PROSITE" id="PS50076">
    <property type="entry name" value="DNAJ_2"/>
    <property type="match status" value="1"/>
</dbReference>
<feature type="binding site" evidence="6">
    <location>
        <position position="189"/>
    </location>
    <ligand>
        <name>Zn(2+)</name>
        <dbReference type="ChEBI" id="CHEBI:29105"/>
        <label>2</label>
    </ligand>
</feature>
<dbReference type="InterPro" id="IPR001305">
    <property type="entry name" value="HSP_DnaJ_Cys-rich_dom"/>
</dbReference>
<feature type="zinc finger region" description="CR-type" evidence="7">
    <location>
        <begin position="134"/>
        <end position="215"/>
    </location>
</feature>
<dbReference type="Pfam" id="PF01556">
    <property type="entry name" value="DnaJ_C"/>
    <property type="match status" value="1"/>
</dbReference>
<evidence type="ECO:0000256" key="2">
    <source>
        <dbReference type="ARBA" id="ARBA00022737"/>
    </source>
</evidence>
<dbReference type="InterPro" id="IPR002939">
    <property type="entry name" value="DnaJ_C"/>
</dbReference>
<name>A0A1F7TYX8_9BACT</name>
<evidence type="ECO:0000313" key="11">
    <source>
        <dbReference type="Proteomes" id="UP000177097"/>
    </source>
</evidence>
<dbReference type="InterPro" id="IPR036869">
    <property type="entry name" value="J_dom_sf"/>
</dbReference>
<evidence type="ECO:0000313" key="10">
    <source>
        <dbReference type="EMBL" id="OGL70798.1"/>
    </source>
</evidence>
<dbReference type="PROSITE" id="PS00636">
    <property type="entry name" value="DNAJ_1"/>
    <property type="match status" value="1"/>
</dbReference>
<feature type="binding site" evidence="6">
    <location>
        <position position="163"/>
    </location>
    <ligand>
        <name>Zn(2+)</name>
        <dbReference type="ChEBI" id="CHEBI:29105"/>
        <label>2</label>
    </ligand>
</feature>
<feature type="binding site" evidence="6">
    <location>
        <position position="147"/>
    </location>
    <ligand>
        <name>Zn(2+)</name>
        <dbReference type="ChEBI" id="CHEBI:29105"/>
        <label>1</label>
    </ligand>
</feature>
<keyword evidence="6" id="KW-0963">Cytoplasm</keyword>
<accession>A0A1F7TYX8</accession>
<comment type="cofactor">
    <cofactor evidence="6">
        <name>Zn(2+)</name>
        <dbReference type="ChEBI" id="CHEBI:29105"/>
    </cofactor>
    <text evidence="6">Binds 2 Zn(2+) ions per monomer.</text>
</comment>
<dbReference type="NCBIfam" id="NF008035">
    <property type="entry name" value="PRK10767.1"/>
    <property type="match status" value="1"/>
</dbReference>
<feature type="binding site" evidence="6">
    <location>
        <position position="203"/>
    </location>
    <ligand>
        <name>Zn(2+)</name>
        <dbReference type="ChEBI" id="CHEBI:29105"/>
        <label>1</label>
    </ligand>
</feature>
<dbReference type="Gene3D" id="2.10.230.10">
    <property type="entry name" value="Heat shock protein DnaJ, cysteine-rich domain"/>
    <property type="match status" value="1"/>
</dbReference>
<reference evidence="10 11" key="1">
    <citation type="journal article" date="2016" name="Nat. Commun.">
        <title>Thousands of microbial genomes shed light on interconnected biogeochemical processes in an aquifer system.</title>
        <authorList>
            <person name="Anantharaman K."/>
            <person name="Brown C.T."/>
            <person name="Hug L.A."/>
            <person name="Sharon I."/>
            <person name="Castelle C.J."/>
            <person name="Probst A.J."/>
            <person name="Thomas B.C."/>
            <person name="Singh A."/>
            <person name="Wilkins M.J."/>
            <person name="Karaoz U."/>
            <person name="Brodie E.L."/>
            <person name="Williams K.H."/>
            <person name="Hubbard S.S."/>
            <person name="Banfield J.F."/>
        </authorList>
    </citation>
    <scope>NUCLEOTIDE SEQUENCE [LARGE SCALE GENOMIC DNA]</scope>
</reference>
<sequence length="352" mass="37812">MPKDLYNVLGVERSASQDEIKSAFRKLAHKYHPDKAGGDEQKFKEINAAYQVLGDAQKRAQYDQFGSAAFENGGQGGFGGFGAQGMNFDFGDLGDLGDLFGSMFGGGRSAGRRTHRGQDIEVDVTIDFKDMAFGVERAIDLHKLEVCKTCKGSGSKTGKTRGCGTCGGSGVERVARRTPLGMMQSTATCGACHGSGTTPEEACGTCSGTGVHKQPSHIEVTIPAGIDEGQVLRVRGKGQAAPYGGPSGDLYIRLFVKRHRTLERDGELIRSRVRIGFTQAALGDTIDVQTVDGTVELTVPSGTQSGDELRLRGKGIRFSSKPGDHIITVFVETPRKLSRKQKKLLEDLDHRI</sequence>
<dbReference type="SUPFAM" id="SSF57938">
    <property type="entry name" value="DnaJ/Hsp40 cysteine-rich domain"/>
    <property type="match status" value="1"/>
</dbReference>
<dbReference type="HAMAP" id="MF_01152">
    <property type="entry name" value="DnaJ"/>
    <property type="match status" value="1"/>
</dbReference>
<proteinExistence type="inferred from homology"/>
<feature type="repeat" description="CXXCXGXG motif" evidence="6">
    <location>
        <begin position="189"/>
        <end position="196"/>
    </location>
</feature>
<keyword evidence="4 6" id="KW-0862">Zinc</keyword>
<evidence type="ECO:0000256" key="4">
    <source>
        <dbReference type="ARBA" id="ARBA00022833"/>
    </source>
</evidence>
<keyword evidence="1 6" id="KW-0479">Metal-binding</keyword>
<dbReference type="Proteomes" id="UP000177097">
    <property type="component" value="Unassembled WGS sequence"/>
</dbReference>
<dbReference type="NCBIfam" id="TIGR02349">
    <property type="entry name" value="DnaJ_bact"/>
    <property type="match status" value="1"/>
</dbReference>
<dbReference type="Pfam" id="PF00684">
    <property type="entry name" value="DnaJ_CXXCXGXG"/>
    <property type="match status" value="1"/>
</dbReference>
<feature type="binding site" evidence="6">
    <location>
        <position position="166"/>
    </location>
    <ligand>
        <name>Zn(2+)</name>
        <dbReference type="ChEBI" id="CHEBI:29105"/>
        <label>2</label>
    </ligand>
</feature>
<dbReference type="InterPro" id="IPR012724">
    <property type="entry name" value="DnaJ"/>
</dbReference>
<dbReference type="InterPro" id="IPR001623">
    <property type="entry name" value="DnaJ_domain"/>
</dbReference>
<dbReference type="SUPFAM" id="SSF49493">
    <property type="entry name" value="HSP40/DnaJ peptide-binding domain"/>
    <property type="match status" value="2"/>
</dbReference>
<dbReference type="GO" id="GO:0006260">
    <property type="term" value="P:DNA replication"/>
    <property type="evidence" value="ECO:0007669"/>
    <property type="project" value="UniProtKB-KW"/>
</dbReference>
<evidence type="ECO:0000256" key="5">
    <source>
        <dbReference type="ARBA" id="ARBA00023186"/>
    </source>
</evidence>
<comment type="similarity">
    <text evidence="6">Belongs to the DnaJ family.</text>
</comment>
<dbReference type="FunFam" id="2.60.260.20:FF:000005">
    <property type="entry name" value="Chaperone protein dnaJ 1, mitochondrial"/>
    <property type="match status" value="1"/>
</dbReference>
<dbReference type="GO" id="GO:0009408">
    <property type="term" value="P:response to heat"/>
    <property type="evidence" value="ECO:0007669"/>
    <property type="project" value="InterPro"/>
</dbReference>
<dbReference type="STRING" id="1802389.A3C17_02330"/>
<dbReference type="PRINTS" id="PR00625">
    <property type="entry name" value="JDOMAIN"/>
</dbReference>
<dbReference type="CDD" id="cd10747">
    <property type="entry name" value="DnaJ_C"/>
    <property type="match status" value="1"/>
</dbReference>
<comment type="function">
    <text evidence="6">Participates actively in the response to hyperosmotic and heat shock by preventing the aggregation of stress-denatured proteins and by disaggregating proteins, also in an autonomous, DnaK-independent fashion. Unfolded proteins bind initially to DnaJ; upon interaction with the DnaJ-bound protein, DnaK hydrolyzes its bound ATP, resulting in the formation of a stable complex. GrpE releases ADP from DnaK; ATP binding to DnaK triggers the release of the substrate protein, thus completing the reaction cycle. Several rounds of ATP-dependent interactions between DnaJ, DnaK and GrpE are required for fully efficient folding. Also involved, together with DnaK and GrpE, in the DNA replication of plasmids through activation of initiation proteins.</text>
</comment>
<feature type="binding site" evidence="6">
    <location>
        <position position="206"/>
    </location>
    <ligand>
        <name>Zn(2+)</name>
        <dbReference type="ChEBI" id="CHEBI:29105"/>
        <label>1</label>
    </ligand>
</feature>
<dbReference type="GO" id="GO:0005737">
    <property type="term" value="C:cytoplasm"/>
    <property type="evidence" value="ECO:0007669"/>
    <property type="project" value="UniProtKB-SubCell"/>
</dbReference>
<keyword evidence="6" id="KW-0346">Stress response</keyword>
<feature type="repeat" description="CXXCXGXG motif" evidence="6">
    <location>
        <begin position="203"/>
        <end position="210"/>
    </location>
</feature>
<keyword evidence="5 6" id="KW-0143">Chaperone</keyword>
<dbReference type="GO" id="GO:0005524">
    <property type="term" value="F:ATP binding"/>
    <property type="evidence" value="ECO:0007669"/>
    <property type="project" value="InterPro"/>
</dbReference>
<dbReference type="AlphaFoldDB" id="A0A1F7TYX8"/>
<feature type="binding site" evidence="6">
    <location>
        <position position="192"/>
    </location>
    <ligand>
        <name>Zn(2+)</name>
        <dbReference type="ChEBI" id="CHEBI:29105"/>
        <label>2</label>
    </ligand>
</feature>
<dbReference type="InterPro" id="IPR018253">
    <property type="entry name" value="DnaJ_domain_CS"/>
</dbReference>
<protein>
    <recommendedName>
        <fullName evidence="6">Chaperone protein DnaJ</fullName>
    </recommendedName>
</protein>
<comment type="caution">
    <text evidence="10">The sequence shown here is derived from an EMBL/GenBank/DDBJ whole genome shotgun (WGS) entry which is preliminary data.</text>
</comment>
<dbReference type="CDD" id="cd10719">
    <property type="entry name" value="DnaJ_zf"/>
    <property type="match status" value="1"/>
</dbReference>
<dbReference type="PANTHER" id="PTHR43096:SF52">
    <property type="entry name" value="DNAJ HOMOLOG 1, MITOCHONDRIAL-RELATED"/>
    <property type="match status" value="1"/>
</dbReference>
<comment type="subcellular location">
    <subcellularLocation>
        <location evidence="6">Cytoplasm</location>
    </subcellularLocation>
</comment>
<comment type="domain">
    <text evidence="6">The J domain is necessary and sufficient to stimulate DnaK ATPase activity. Zinc center 1 plays an important role in the autonomous, DnaK-independent chaperone activity of DnaJ. Zinc center 2 is essential for interaction with DnaK and for DnaJ activity.</text>
</comment>
<gene>
    <name evidence="6" type="primary">dnaJ</name>
    <name evidence="10" type="ORF">A3C17_02330</name>
</gene>
<dbReference type="InterPro" id="IPR036410">
    <property type="entry name" value="HSP_DnaJ_Cys-rich_dom_sf"/>
</dbReference>
<dbReference type="Pfam" id="PF00226">
    <property type="entry name" value="DnaJ"/>
    <property type="match status" value="1"/>
</dbReference>
<evidence type="ECO:0000259" key="8">
    <source>
        <dbReference type="PROSITE" id="PS50076"/>
    </source>
</evidence>
<evidence type="ECO:0000259" key="9">
    <source>
        <dbReference type="PROSITE" id="PS51188"/>
    </source>
</evidence>
<dbReference type="PROSITE" id="PS51188">
    <property type="entry name" value="ZF_CR"/>
    <property type="match status" value="1"/>
</dbReference>
<organism evidence="10 11">
    <name type="scientific">Candidatus Uhrbacteria bacterium RIFCSPHIGHO2_02_FULL_53_13</name>
    <dbReference type="NCBI Taxonomy" id="1802389"/>
    <lineage>
        <taxon>Bacteria</taxon>
        <taxon>Candidatus Uhriibacteriota</taxon>
    </lineage>
</organism>
<evidence type="ECO:0000256" key="3">
    <source>
        <dbReference type="ARBA" id="ARBA00022771"/>
    </source>
</evidence>
<dbReference type="GO" id="GO:0008270">
    <property type="term" value="F:zinc ion binding"/>
    <property type="evidence" value="ECO:0007669"/>
    <property type="project" value="UniProtKB-UniRule"/>
</dbReference>
<feature type="repeat" description="CXXCXGXG motif" evidence="6">
    <location>
        <begin position="147"/>
        <end position="154"/>
    </location>
</feature>
<comment type="subunit">
    <text evidence="6">Homodimer.</text>
</comment>
<dbReference type="CDD" id="cd06257">
    <property type="entry name" value="DnaJ"/>
    <property type="match status" value="1"/>
</dbReference>
<dbReference type="PANTHER" id="PTHR43096">
    <property type="entry name" value="DNAJ HOMOLOG 1, MITOCHONDRIAL-RELATED"/>
    <property type="match status" value="1"/>
</dbReference>
<dbReference type="GO" id="GO:0031072">
    <property type="term" value="F:heat shock protein binding"/>
    <property type="evidence" value="ECO:0007669"/>
    <property type="project" value="InterPro"/>
</dbReference>